<evidence type="ECO:0000256" key="8">
    <source>
        <dbReference type="SAM" id="MobiDB-lite"/>
    </source>
</evidence>
<dbReference type="PROSITE" id="PS51007">
    <property type="entry name" value="CYTC"/>
    <property type="match status" value="1"/>
</dbReference>
<keyword evidence="9" id="KW-0472">Membrane</keyword>
<dbReference type="Proteomes" id="UP000239663">
    <property type="component" value="Unassembled WGS sequence"/>
</dbReference>
<evidence type="ECO:0000256" key="4">
    <source>
        <dbReference type="ARBA" id="ARBA00022982"/>
    </source>
</evidence>
<dbReference type="InterPro" id="IPR009056">
    <property type="entry name" value="Cyt_c-like_dom"/>
</dbReference>
<dbReference type="EMBL" id="PKOZ01000001">
    <property type="protein sequence ID" value="PQD96479.1"/>
    <property type="molecule type" value="Genomic_DNA"/>
</dbReference>
<dbReference type="Pfam" id="PF13442">
    <property type="entry name" value="Cytochrome_CBB3"/>
    <property type="match status" value="1"/>
</dbReference>
<keyword evidence="4" id="KW-0249">Electron transport</keyword>
<dbReference type="GO" id="GO:0005506">
    <property type="term" value="F:iron ion binding"/>
    <property type="evidence" value="ECO:0007669"/>
    <property type="project" value="InterPro"/>
</dbReference>
<sequence length="118" mass="12788">MKNNAVMPYIVIMVLGLTLVFFLSIKGIGDADKMAKEKEGNEKTEETASNDKPEDIYKNQCLSCHGGNYEGGAGPKLVGVKDKELIKDRIVNGKGIMPGGLVPEDKVDEMVEFIAGLE</sequence>
<dbReference type="PANTHER" id="PTHR37823">
    <property type="entry name" value="CYTOCHROME C-553-LIKE"/>
    <property type="match status" value="1"/>
</dbReference>
<dbReference type="GO" id="GO:0009055">
    <property type="term" value="F:electron transfer activity"/>
    <property type="evidence" value="ECO:0007669"/>
    <property type="project" value="InterPro"/>
</dbReference>
<dbReference type="SUPFAM" id="SSF46626">
    <property type="entry name" value="Cytochrome c"/>
    <property type="match status" value="1"/>
</dbReference>
<dbReference type="GO" id="GO:0020037">
    <property type="term" value="F:heme binding"/>
    <property type="evidence" value="ECO:0007669"/>
    <property type="project" value="InterPro"/>
</dbReference>
<proteinExistence type="predicted"/>
<keyword evidence="1" id="KW-0813">Transport</keyword>
<evidence type="ECO:0000256" key="1">
    <source>
        <dbReference type="ARBA" id="ARBA00022448"/>
    </source>
</evidence>
<feature type="binding site" description="axial binding residue" evidence="7">
    <location>
        <position position="65"/>
    </location>
    <ligand>
        <name>heme c</name>
        <dbReference type="ChEBI" id="CHEBI:61717"/>
    </ligand>
    <ligandPart>
        <name>Fe</name>
        <dbReference type="ChEBI" id="CHEBI:18248"/>
    </ligandPart>
</feature>
<evidence type="ECO:0000256" key="5">
    <source>
        <dbReference type="ARBA" id="ARBA00023004"/>
    </source>
</evidence>
<protein>
    <submittedName>
        <fullName evidence="11">Cytochrome C</fullName>
    </submittedName>
</protein>
<gene>
    <name evidence="11" type="ORF">CYL18_00840</name>
</gene>
<evidence type="ECO:0000313" key="12">
    <source>
        <dbReference type="Proteomes" id="UP000239663"/>
    </source>
</evidence>
<evidence type="ECO:0000313" key="11">
    <source>
        <dbReference type="EMBL" id="PQD96479.1"/>
    </source>
</evidence>
<dbReference type="OrthoDB" id="7933886at2"/>
<evidence type="ECO:0000256" key="7">
    <source>
        <dbReference type="PIRSR" id="PIRSR000025-2"/>
    </source>
</evidence>
<dbReference type="Gene3D" id="1.10.760.10">
    <property type="entry name" value="Cytochrome c-like domain"/>
    <property type="match status" value="1"/>
</dbReference>
<feature type="binding site" description="covalent" evidence="6">
    <location>
        <position position="61"/>
    </location>
    <ligand>
        <name>heme c</name>
        <dbReference type="ChEBI" id="CHEBI:61717"/>
    </ligand>
</feature>
<comment type="PTM">
    <text evidence="6">Binds 1 heme c group covalently per subunit.</text>
</comment>
<dbReference type="InterPro" id="IPR051811">
    <property type="entry name" value="Cytochrome_c550/c551-like"/>
</dbReference>
<evidence type="ECO:0000256" key="3">
    <source>
        <dbReference type="ARBA" id="ARBA00022723"/>
    </source>
</evidence>
<feature type="binding site" description="covalent" evidence="6">
    <location>
        <position position="64"/>
    </location>
    <ligand>
        <name>heme c</name>
        <dbReference type="ChEBI" id="CHEBI:61717"/>
    </ligand>
</feature>
<dbReference type="GO" id="GO:0016020">
    <property type="term" value="C:membrane"/>
    <property type="evidence" value="ECO:0007669"/>
    <property type="project" value="InterPro"/>
</dbReference>
<keyword evidence="5 7" id="KW-0408">Iron</keyword>
<feature type="domain" description="Cytochrome c" evidence="10">
    <location>
        <begin position="48"/>
        <end position="118"/>
    </location>
</feature>
<evidence type="ECO:0000259" key="10">
    <source>
        <dbReference type="PROSITE" id="PS51007"/>
    </source>
</evidence>
<dbReference type="RefSeq" id="WP_104847577.1">
    <property type="nucleotide sequence ID" value="NZ_PKOZ01000001.1"/>
</dbReference>
<dbReference type="InterPro" id="IPR012218">
    <property type="entry name" value="Cyt_c_BACSU-c550-type"/>
</dbReference>
<feature type="transmembrane region" description="Helical" evidence="9">
    <location>
        <begin position="6"/>
        <end position="25"/>
    </location>
</feature>
<feature type="binding site" description="axial binding residue" evidence="7">
    <location>
        <position position="97"/>
    </location>
    <ligand>
        <name>heme c</name>
        <dbReference type="ChEBI" id="CHEBI:61717"/>
    </ligand>
    <ligandPart>
        <name>Fe</name>
        <dbReference type="ChEBI" id="CHEBI:18248"/>
    </ligandPart>
</feature>
<dbReference type="PANTHER" id="PTHR37823:SF2">
    <property type="entry name" value="CYTOCHROME C-550"/>
    <property type="match status" value="1"/>
</dbReference>
<dbReference type="PIRSF" id="PIRSF000025">
    <property type="entry name" value="Cytc_Bsub_c550"/>
    <property type="match status" value="1"/>
</dbReference>
<dbReference type="AlphaFoldDB" id="A0A2S7N388"/>
<evidence type="ECO:0000256" key="9">
    <source>
        <dbReference type="SAM" id="Phobius"/>
    </source>
</evidence>
<name>A0A2S7N388_9BACI</name>
<dbReference type="InterPro" id="IPR036909">
    <property type="entry name" value="Cyt_c-like_dom_sf"/>
</dbReference>
<keyword evidence="9" id="KW-0812">Transmembrane</keyword>
<keyword evidence="2 6" id="KW-0349">Heme</keyword>
<feature type="region of interest" description="Disordered" evidence="8">
    <location>
        <begin position="34"/>
        <end position="54"/>
    </location>
</feature>
<accession>A0A2S7N388</accession>
<keyword evidence="3 7" id="KW-0479">Metal-binding</keyword>
<dbReference type="InterPro" id="IPR054780">
    <property type="entry name" value="Cytochro_C550_firm"/>
</dbReference>
<evidence type="ECO:0000256" key="6">
    <source>
        <dbReference type="PIRSR" id="PIRSR000025-1"/>
    </source>
</evidence>
<keyword evidence="9" id="KW-1133">Transmembrane helix</keyword>
<evidence type="ECO:0000256" key="2">
    <source>
        <dbReference type="ARBA" id="ARBA00022617"/>
    </source>
</evidence>
<organism evidence="11 12">
    <name type="scientific">Pradoshia eiseniae</name>
    <dbReference type="NCBI Taxonomy" id="2064768"/>
    <lineage>
        <taxon>Bacteria</taxon>
        <taxon>Bacillati</taxon>
        <taxon>Bacillota</taxon>
        <taxon>Bacilli</taxon>
        <taxon>Bacillales</taxon>
        <taxon>Bacillaceae</taxon>
        <taxon>Pradoshia</taxon>
    </lineage>
</organism>
<comment type="caution">
    <text evidence="11">The sequence shown here is derived from an EMBL/GenBank/DDBJ whole genome shotgun (WGS) entry which is preliminary data.</text>
</comment>
<reference evidence="11 12" key="1">
    <citation type="submission" date="2017-12" db="EMBL/GenBank/DDBJ databases">
        <title>Taxonomic description and draft genome of Pradoshia cofamensis Gen. nov., sp. nov., a thermotolerant bacillale isolated from anterior gut of earthworm Eisenia fetida.</title>
        <authorList>
            <person name="Saha T."/>
            <person name="Chakraborty R."/>
        </authorList>
    </citation>
    <scope>NUCLEOTIDE SEQUENCE [LARGE SCALE GENOMIC DNA]</scope>
    <source>
        <strain evidence="11 12">EAG3</strain>
    </source>
</reference>
<keyword evidence="12" id="KW-1185">Reference proteome</keyword>
<dbReference type="NCBIfam" id="NF045773">
    <property type="entry name" value="cytochro_C550"/>
    <property type="match status" value="1"/>
</dbReference>